<comment type="caution">
    <text evidence="1">The sequence shown here is derived from an EMBL/GenBank/DDBJ whole genome shotgun (WGS) entry which is preliminary data.</text>
</comment>
<dbReference type="AlphaFoldDB" id="A0A1V3XQR0"/>
<protein>
    <submittedName>
        <fullName evidence="1">Uncharacterized protein</fullName>
    </submittedName>
</protein>
<reference evidence="1 2" key="1">
    <citation type="submission" date="2017-02" db="EMBL/GenBank/DDBJ databases">
        <title>Complete genome sequences of Mycobacterium kansasii strains isolated from rhesus macaques.</title>
        <authorList>
            <person name="Panda A."/>
            <person name="Nagaraj S."/>
            <person name="Zhao X."/>
            <person name="Tettelin H."/>
            <person name="Detolla L.J."/>
        </authorList>
    </citation>
    <scope>NUCLEOTIDE SEQUENCE [LARGE SCALE GENOMIC DNA]</scope>
    <source>
        <strain evidence="1 2">11-3813</strain>
    </source>
</reference>
<evidence type="ECO:0000313" key="1">
    <source>
        <dbReference type="EMBL" id="OOK81545.1"/>
    </source>
</evidence>
<proteinExistence type="predicted"/>
<name>A0A1V3XQR0_MYCKA</name>
<gene>
    <name evidence="1" type="ORF">BZL30_1276</name>
</gene>
<sequence>MIQPREVELRWRASPLTLAIATGAAAALAAAVIGGRWQLIAFAAPLLGVLCSIYWQRPVPAVQVHGEPDSQRCFENEQAHVKVWATTDSTAQSGSERIEVTVSAPTGMQLDVVESDCRPATTVAASAPRWGRYPIRARVDVVARGGLLTGTGTVDAAEVVVFPLTPPQPTAIPQTELLDRLGAHLTRHIGPGVEYADIRPTCRATSCAPSIGR</sequence>
<evidence type="ECO:0000313" key="2">
    <source>
        <dbReference type="Proteomes" id="UP000189229"/>
    </source>
</evidence>
<accession>A0A1V3XQR0</accession>
<dbReference type="Proteomes" id="UP000189229">
    <property type="component" value="Unassembled WGS sequence"/>
</dbReference>
<organism evidence="1 2">
    <name type="scientific">Mycobacterium kansasii</name>
    <dbReference type="NCBI Taxonomy" id="1768"/>
    <lineage>
        <taxon>Bacteria</taxon>
        <taxon>Bacillati</taxon>
        <taxon>Actinomycetota</taxon>
        <taxon>Actinomycetes</taxon>
        <taxon>Mycobacteriales</taxon>
        <taxon>Mycobacteriaceae</taxon>
        <taxon>Mycobacterium</taxon>
    </lineage>
</organism>
<dbReference type="EMBL" id="MVBM01000001">
    <property type="protein sequence ID" value="OOK81545.1"/>
    <property type="molecule type" value="Genomic_DNA"/>
</dbReference>